<feature type="region of interest" description="Disordered" evidence="1">
    <location>
        <begin position="1"/>
        <end position="46"/>
    </location>
</feature>
<protein>
    <submittedName>
        <fullName evidence="2">Uncharacterized protein</fullName>
    </submittedName>
</protein>
<keyword evidence="3" id="KW-1185">Reference proteome</keyword>
<dbReference type="Proteomes" id="UP001196413">
    <property type="component" value="Unassembled WGS sequence"/>
</dbReference>
<proteinExistence type="predicted"/>
<reference evidence="2" key="1">
    <citation type="submission" date="2021-06" db="EMBL/GenBank/DDBJ databases">
        <title>Parelaphostrongylus tenuis whole genome reference sequence.</title>
        <authorList>
            <person name="Garwood T.J."/>
            <person name="Larsen P.A."/>
            <person name="Fountain-Jones N.M."/>
            <person name="Garbe J.R."/>
            <person name="Macchietto M.G."/>
            <person name="Kania S.A."/>
            <person name="Gerhold R.W."/>
            <person name="Richards J.E."/>
            <person name="Wolf T.M."/>
        </authorList>
    </citation>
    <scope>NUCLEOTIDE SEQUENCE</scope>
    <source>
        <strain evidence="2">MNPRO001-30</strain>
        <tissue evidence="2">Meninges</tissue>
    </source>
</reference>
<organism evidence="2 3">
    <name type="scientific">Parelaphostrongylus tenuis</name>
    <name type="common">Meningeal worm</name>
    <dbReference type="NCBI Taxonomy" id="148309"/>
    <lineage>
        <taxon>Eukaryota</taxon>
        <taxon>Metazoa</taxon>
        <taxon>Ecdysozoa</taxon>
        <taxon>Nematoda</taxon>
        <taxon>Chromadorea</taxon>
        <taxon>Rhabditida</taxon>
        <taxon>Rhabditina</taxon>
        <taxon>Rhabditomorpha</taxon>
        <taxon>Strongyloidea</taxon>
        <taxon>Metastrongylidae</taxon>
        <taxon>Parelaphostrongylus</taxon>
    </lineage>
</organism>
<evidence type="ECO:0000256" key="1">
    <source>
        <dbReference type="SAM" id="MobiDB-lite"/>
    </source>
</evidence>
<comment type="caution">
    <text evidence="2">The sequence shown here is derived from an EMBL/GenBank/DDBJ whole genome shotgun (WGS) entry which is preliminary data.</text>
</comment>
<gene>
    <name evidence="2" type="ORF">KIN20_038437</name>
</gene>
<accession>A0AAD5QYX2</accession>
<dbReference type="AlphaFoldDB" id="A0AAD5QYX2"/>
<evidence type="ECO:0000313" key="2">
    <source>
        <dbReference type="EMBL" id="KAJ1366348.1"/>
    </source>
</evidence>
<name>A0AAD5QYX2_PARTN</name>
<feature type="compositionally biased region" description="Polar residues" evidence="1">
    <location>
        <begin position="7"/>
        <end position="18"/>
    </location>
</feature>
<sequence>MKGKTGRSVTSEQVTSAAHQIGQLPRQTVEPASAARDVSNQSYSLMDEEDIAEMSMIAEEIESAEKFNLTFETVEASKLYDEIEAREFAGNVSSLSENK</sequence>
<dbReference type="EMBL" id="JAHQIW010005530">
    <property type="protein sequence ID" value="KAJ1366348.1"/>
    <property type="molecule type" value="Genomic_DNA"/>
</dbReference>
<evidence type="ECO:0000313" key="3">
    <source>
        <dbReference type="Proteomes" id="UP001196413"/>
    </source>
</evidence>